<keyword evidence="3" id="KW-1185">Reference proteome</keyword>
<dbReference type="AlphaFoldDB" id="A0A9Q3GS37"/>
<gene>
    <name evidence="2" type="ORF">O181_016877</name>
</gene>
<evidence type="ECO:0000313" key="3">
    <source>
        <dbReference type="Proteomes" id="UP000765509"/>
    </source>
</evidence>
<dbReference type="EMBL" id="AVOT02004716">
    <property type="protein sequence ID" value="MBW0477162.1"/>
    <property type="molecule type" value="Genomic_DNA"/>
</dbReference>
<sequence>MEYAQQKVQPSIPLGGTWGKLPEDMSQRDRLERPYGNHQRMESHQEVQTPGGEANRISENQATIQAIEEQLTRQGILRFLRAHKE</sequence>
<feature type="region of interest" description="Disordered" evidence="1">
    <location>
        <begin position="1"/>
        <end position="27"/>
    </location>
</feature>
<evidence type="ECO:0000313" key="2">
    <source>
        <dbReference type="EMBL" id="MBW0477162.1"/>
    </source>
</evidence>
<proteinExistence type="predicted"/>
<feature type="region of interest" description="Disordered" evidence="1">
    <location>
        <begin position="35"/>
        <end position="54"/>
    </location>
</feature>
<comment type="caution">
    <text evidence="2">The sequence shown here is derived from an EMBL/GenBank/DDBJ whole genome shotgun (WGS) entry which is preliminary data.</text>
</comment>
<organism evidence="2 3">
    <name type="scientific">Austropuccinia psidii MF-1</name>
    <dbReference type="NCBI Taxonomy" id="1389203"/>
    <lineage>
        <taxon>Eukaryota</taxon>
        <taxon>Fungi</taxon>
        <taxon>Dikarya</taxon>
        <taxon>Basidiomycota</taxon>
        <taxon>Pucciniomycotina</taxon>
        <taxon>Pucciniomycetes</taxon>
        <taxon>Pucciniales</taxon>
        <taxon>Sphaerophragmiaceae</taxon>
        <taxon>Austropuccinia</taxon>
    </lineage>
</organism>
<feature type="compositionally biased region" description="Basic and acidic residues" evidence="1">
    <location>
        <begin position="35"/>
        <end position="45"/>
    </location>
</feature>
<name>A0A9Q3GS37_9BASI</name>
<dbReference type="Proteomes" id="UP000765509">
    <property type="component" value="Unassembled WGS sequence"/>
</dbReference>
<accession>A0A9Q3GS37</accession>
<protein>
    <submittedName>
        <fullName evidence="2">Uncharacterized protein</fullName>
    </submittedName>
</protein>
<reference evidence="2" key="1">
    <citation type="submission" date="2021-03" db="EMBL/GenBank/DDBJ databases">
        <title>Draft genome sequence of rust myrtle Austropuccinia psidii MF-1, a brazilian biotype.</title>
        <authorList>
            <person name="Quecine M.C."/>
            <person name="Pachon D.M.R."/>
            <person name="Bonatelli M.L."/>
            <person name="Correr F.H."/>
            <person name="Franceschini L.M."/>
            <person name="Leite T.F."/>
            <person name="Margarido G.R.A."/>
            <person name="Almeida C.A."/>
            <person name="Ferrarezi J.A."/>
            <person name="Labate C.A."/>
        </authorList>
    </citation>
    <scope>NUCLEOTIDE SEQUENCE</scope>
    <source>
        <strain evidence="2">MF-1</strain>
    </source>
</reference>
<evidence type="ECO:0000256" key="1">
    <source>
        <dbReference type="SAM" id="MobiDB-lite"/>
    </source>
</evidence>